<proteinExistence type="predicted"/>
<evidence type="ECO:0008006" key="4">
    <source>
        <dbReference type="Google" id="ProtNLM"/>
    </source>
</evidence>
<reference evidence="2" key="2">
    <citation type="journal article" date="2022" name="BMC Genomics">
        <title>Comparative genome analysis of mycobacteria focusing on tRNA and non-coding RNA.</title>
        <authorList>
            <person name="Behra P.R.K."/>
            <person name="Pettersson B.M.F."/>
            <person name="Ramesh M."/>
            <person name="Das S."/>
            <person name="Dasgupta S."/>
            <person name="Kirsebom L.A."/>
        </authorList>
    </citation>
    <scope>NUCLEOTIDE SEQUENCE</scope>
    <source>
        <strain evidence="2">DSM 44615</strain>
    </source>
</reference>
<dbReference type="RefSeq" id="WP_264014189.1">
    <property type="nucleotide sequence ID" value="NZ_JACKSJ010000153.1"/>
</dbReference>
<name>A0A9X3BPD5_9MYCO</name>
<feature type="signal peptide" evidence="1">
    <location>
        <begin position="1"/>
        <end position="32"/>
    </location>
</feature>
<protein>
    <recommendedName>
        <fullName evidence="4">Secreted protein</fullName>
    </recommendedName>
</protein>
<evidence type="ECO:0000313" key="2">
    <source>
        <dbReference type="EMBL" id="MCV7172005.1"/>
    </source>
</evidence>
<dbReference type="AlphaFoldDB" id="A0A9X3BPD5"/>
<keyword evidence="1" id="KW-0732">Signal</keyword>
<reference evidence="2" key="1">
    <citation type="submission" date="2020-07" db="EMBL/GenBank/DDBJ databases">
        <authorList>
            <person name="Pettersson B.M.F."/>
            <person name="Behra P.R.K."/>
            <person name="Ramesh M."/>
            <person name="Das S."/>
            <person name="Dasgupta S."/>
            <person name="Kirsebom L.A."/>
        </authorList>
    </citation>
    <scope>NUCLEOTIDE SEQUENCE</scope>
    <source>
        <strain evidence="2">DSM 44615</strain>
    </source>
</reference>
<keyword evidence="3" id="KW-1185">Reference proteome</keyword>
<organism evidence="2 3">
    <name type="scientific">[Mycobacterium] manitobense</name>
    <dbReference type="NCBI Taxonomy" id="190147"/>
    <lineage>
        <taxon>Bacteria</taxon>
        <taxon>Bacillati</taxon>
        <taxon>Actinomycetota</taxon>
        <taxon>Actinomycetes</taxon>
        <taxon>Mycobacteriales</taxon>
        <taxon>Mycobacteriaceae</taxon>
        <taxon>Mycolicibacterium</taxon>
    </lineage>
</organism>
<dbReference type="EMBL" id="JACKSJ010000153">
    <property type="protein sequence ID" value="MCV7172005.1"/>
    <property type="molecule type" value="Genomic_DNA"/>
</dbReference>
<accession>A0A9X3BPD5</accession>
<evidence type="ECO:0000256" key="1">
    <source>
        <dbReference type="SAM" id="SignalP"/>
    </source>
</evidence>
<evidence type="ECO:0000313" key="3">
    <source>
        <dbReference type="Proteomes" id="UP001140293"/>
    </source>
</evidence>
<gene>
    <name evidence="2" type="ORF">H7I41_18990</name>
</gene>
<dbReference type="Proteomes" id="UP001140293">
    <property type="component" value="Unassembled WGS sequence"/>
</dbReference>
<comment type="caution">
    <text evidence="2">The sequence shown here is derived from an EMBL/GenBank/DDBJ whole genome shotgun (WGS) entry which is preliminary data.</text>
</comment>
<feature type="chain" id="PRO_5040900752" description="Secreted protein" evidence="1">
    <location>
        <begin position="33"/>
        <end position="171"/>
    </location>
</feature>
<sequence length="171" mass="17348">MRQLKRFAAAGAAMATAVGSAALMLVSAPGAAALPPGVDPSLITFSNILRRCDASPLQYVSAAGEGRATAHIRTEGSGELVADVDLAVAEPFTFYEVKLIQMPRSSAAGCGAGAPGTAVGAINTNAAGSGFVTLRGPIAPGATGAWISIEQPQPFSQVPDEFYTSDRIVDI</sequence>